<dbReference type="PANTHER" id="PTHR43072:SF23">
    <property type="entry name" value="UPF0039 PROTEIN C11D3.02C"/>
    <property type="match status" value="1"/>
</dbReference>
<accession>A0A4R6HWA7</accession>
<evidence type="ECO:0000259" key="3">
    <source>
        <dbReference type="PROSITE" id="PS51186"/>
    </source>
</evidence>
<comment type="caution">
    <text evidence="4">The sequence shown here is derived from an EMBL/GenBank/DDBJ whole genome shotgun (WGS) entry which is preliminary data.</text>
</comment>
<proteinExistence type="predicted"/>
<evidence type="ECO:0000313" key="5">
    <source>
        <dbReference type="Proteomes" id="UP000295150"/>
    </source>
</evidence>
<name>A0A4R6HWA7_9GAMM</name>
<dbReference type="SUPFAM" id="SSF55729">
    <property type="entry name" value="Acyl-CoA N-acyltransferases (Nat)"/>
    <property type="match status" value="1"/>
</dbReference>
<organism evidence="4 5">
    <name type="scientific">Halomonas ventosae</name>
    <dbReference type="NCBI Taxonomy" id="229007"/>
    <lineage>
        <taxon>Bacteria</taxon>
        <taxon>Pseudomonadati</taxon>
        <taxon>Pseudomonadota</taxon>
        <taxon>Gammaproteobacteria</taxon>
        <taxon>Oceanospirillales</taxon>
        <taxon>Halomonadaceae</taxon>
        <taxon>Halomonas</taxon>
    </lineage>
</organism>
<gene>
    <name evidence="4" type="ORF">DFO68_104188</name>
</gene>
<evidence type="ECO:0000313" key="4">
    <source>
        <dbReference type="EMBL" id="TDO12675.1"/>
    </source>
</evidence>
<dbReference type="InterPro" id="IPR000182">
    <property type="entry name" value="GNAT_dom"/>
</dbReference>
<dbReference type="PANTHER" id="PTHR43072">
    <property type="entry name" value="N-ACETYLTRANSFERASE"/>
    <property type="match status" value="1"/>
</dbReference>
<protein>
    <submittedName>
        <fullName evidence="4">Phosphinothricin acetyltransferase</fullName>
    </submittedName>
</protein>
<dbReference type="Proteomes" id="UP000295150">
    <property type="component" value="Unassembled WGS sequence"/>
</dbReference>
<dbReference type="RefSeq" id="WP_133482617.1">
    <property type="nucleotide sequence ID" value="NZ_SNWH01000004.1"/>
</dbReference>
<dbReference type="GO" id="GO:0016747">
    <property type="term" value="F:acyltransferase activity, transferring groups other than amino-acyl groups"/>
    <property type="evidence" value="ECO:0007669"/>
    <property type="project" value="InterPro"/>
</dbReference>
<sequence length="171" mass="19451">MSFTHREATIDDLPRIVEIYNHAIETRRSTCDVEPLTTESREAWFYSHSGSCRPIWVAEDSAAPEKGVVGYLNYSYFMNDRPGYFITSDMGLYLHPDYQGKGLGSYLLGQAIEHAPALGIEVLSTTIFASNTPSIRLFEKFQFERWGFMPKVARMGDIEHDLVMVGRRVTS</sequence>
<dbReference type="Gene3D" id="3.40.630.30">
    <property type="match status" value="1"/>
</dbReference>
<evidence type="ECO:0000256" key="2">
    <source>
        <dbReference type="ARBA" id="ARBA00023315"/>
    </source>
</evidence>
<dbReference type="CDD" id="cd04301">
    <property type="entry name" value="NAT_SF"/>
    <property type="match status" value="1"/>
</dbReference>
<evidence type="ECO:0000256" key="1">
    <source>
        <dbReference type="ARBA" id="ARBA00022679"/>
    </source>
</evidence>
<dbReference type="InterPro" id="IPR016181">
    <property type="entry name" value="Acyl_CoA_acyltransferase"/>
</dbReference>
<keyword evidence="1 4" id="KW-0808">Transferase</keyword>
<keyword evidence="5" id="KW-1185">Reference proteome</keyword>
<dbReference type="Pfam" id="PF00583">
    <property type="entry name" value="Acetyltransf_1"/>
    <property type="match status" value="1"/>
</dbReference>
<dbReference type="EMBL" id="SNWH01000004">
    <property type="protein sequence ID" value="TDO12675.1"/>
    <property type="molecule type" value="Genomic_DNA"/>
</dbReference>
<dbReference type="OrthoDB" id="5459937at2"/>
<dbReference type="PROSITE" id="PS51186">
    <property type="entry name" value="GNAT"/>
    <property type="match status" value="1"/>
</dbReference>
<keyword evidence="2" id="KW-0012">Acyltransferase</keyword>
<feature type="domain" description="N-acetyltransferase" evidence="3">
    <location>
        <begin position="3"/>
        <end position="169"/>
    </location>
</feature>
<reference evidence="4 5" key="1">
    <citation type="submission" date="2019-03" db="EMBL/GenBank/DDBJ databases">
        <title>Freshwater and sediment microbial communities from various areas in North America, analyzing microbe dynamics in response to fracking.</title>
        <authorList>
            <person name="Lamendella R."/>
        </authorList>
    </citation>
    <scope>NUCLEOTIDE SEQUENCE [LARGE SCALE GENOMIC DNA]</scope>
    <source>
        <strain evidence="4 5">1_TX</strain>
    </source>
</reference>
<dbReference type="AlphaFoldDB" id="A0A4R6HWA7"/>